<evidence type="ECO:0000313" key="2">
    <source>
        <dbReference type="Proteomes" id="UP000027178"/>
    </source>
</evidence>
<dbReference type="eggNOG" id="COG2452">
    <property type="taxonomic scope" value="Bacteria"/>
</dbReference>
<comment type="caution">
    <text evidence="1">The sequence shown here is derived from an EMBL/GenBank/DDBJ whole genome shotgun (WGS) entry which is preliminary data.</text>
</comment>
<dbReference type="RefSeq" id="WP_035862607.1">
    <property type="nucleotide sequence ID" value="NZ_KK853997.1"/>
</dbReference>
<dbReference type="EMBL" id="JNBY01000081">
    <property type="protein sequence ID" value="KDN85626.1"/>
    <property type="molecule type" value="Genomic_DNA"/>
</dbReference>
<name>A0A066Z5M7_9ACTN</name>
<accession>A0A066Z5M7</accession>
<proteinExistence type="predicted"/>
<protein>
    <submittedName>
        <fullName evidence="1">Uncharacterized protein</fullName>
    </submittedName>
</protein>
<gene>
    <name evidence="1" type="ORF">KCH_26430</name>
</gene>
<dbReference type="AlphaFoldDB" id="A0A066Z5M7"/>
<dbReference type="HOGENOM" id="CLU_178607_2_0_11"/>
<evidence type="ECO:0000313" key="1">
    <source>
        <dbReference type="EMBL" id="KDN85626.1"/>
    </source>
</evidence>
<organism evidence="1 2">
    <name type="scientific">Kitasatospora cheerisanensis KCTC 2395</name>
    <dbReference type="NCBI Taxonomy" id="1348663"/>
    <lineage>
        <taxon>Bacteria</taxon>
        <taxon>Bacillati</taxon>
        <taxon>Actinomycetota</taxon>
        <taxon>Actinomycetes</taxon>
        <taxon>Kitasatosporales</taxon>
        <taxon>Streptomycetaceae</taxon>
        <taxon>Kitasatospora</taxon>
    </lineage>
</organism>
<dbReference type="Proteomes" id="UP000027178">
    <property type="component" value="Unassembled WGS sequence"/>
</dbReference>
<reference evidence="1 2" key="1">
    <citation type="submission" date="2014-05" db="EMBL/GenBank/DDBJ databases">
        <title>Draft Genome Sequence of Kitasatospora cheerisanensis KCTC 2395.</title>
        <authorList>
            <person name="Nam D.H."/>
        </authorList>
    </citation>
    <scope>NUCLEOTIDE SEQUENCE [LARGE SCALE GENOMIC DNA]</scope>
    <source>
        <strain evidence="1 2">KCTC 2395</strain>
    </source>
</reference>
<keyword evidence="2" id="KW-1185">Reference proteome</keyword>
<sequence>MKIDSKANDGARTERGMTLQEVLGLPVTINVVTAARALGTGPNTAYEAIRNGNFPLDVITVGGSRRVLTASLWKLLGVEGHVSSGDV</sequence>